<gene>
    <name evidence="1" type="ORF">PPL_03911</name>
</gene>
<dbReference type="InterPro" id="IPR002110">
    <property type="entry name" value="Ankyrin_rpt"/>
</dbReference>
<evidence type="ECO:0000313" key="2">
    <source>
        <dbReference type="Proteomes" id="UP000001396"/>
    </source>
</evidence>
<reference evidence="1 2" key="1">
    <citation type="journal article" date="2011" name="Genome Res.">
        <title>Phylogeny-wide analysis of social amoeba genomes highlights ancient origins for complex intercellular communication.</title>
        <authorList>
            <person name="Heidel A.J."/>
            <person name="Lawal H.M."/>
            <person name="Felder M."/>
            <person name="Schilde C."/>
            <person name="Helps N.R."/>
            <person name="Tunggal B."/>
            <person name="Rivero F."/>
            <person name="John U."/>
            <person name="Schleicher M."/>
            <person name="Eichinger L."/>
            <person name="Platzer M."/>
            <person name="Noegel A.A."/>
            <person name="Schaap P."/>
            <person name="Gloeckner G."/>
        </authorList>
    </citation>
    <scope>NUCLEOTIDE SEQUENCE [LARGE SCALE GENOMIC DNA]</scope>
    <source>
        <strain evidence="2">ATCC 26659 / Pp 5 / PN500</strain>
    </source>
</reference>
<dbReference type="EMBL" id="ADBJ01000017">
    <property type="protein sequence ID" value="EFA83121.1"/>
    <property type="molecule type" value="Genomic_DNA"/>
</dbReference>
<dbReference type="Gene3D" id="1.25.40.20">
    <property type="entry name" value="Ankyrin repeat-containing domain"/>
    <property type="match status" value="2"/>
</dbReference>
<proteinExistence type="predicted"/>
<dbReference type="PANTHER" id="PTHR46586:SF3">
    <property type="entry name" value="ANKYRIN REPEAT-CONTAINING PROTEIN"/>
    <property type="match status" value="1"/>
</dbReference>
<dbReference type="SUPFAM" id="SSF48403">
    <property type="entry name" value="Ankyrin repeat"/>
    <property type="match status" value="1"/>
</dbReference>
<dbReference type="Pfam" id="PF13637">
    <property type="entry name" value="Ank_4"/>
    <property type="match status" value="1"/>
</dbReference>
<protein>
    <recommendedName>
        <fullName evidence="3">Ankyrin repeat-containing protein</fullName>
    </recommendedName>
</protein>
<dbReference type="PANTHER" id="PTHR46586">
    <property type="entry name" value="ANKYRIN REPEAT-CONTAINING PROTEIN"/>
    <property type="match status" value="1"/>
</dbReference>
<dbReference type="SMART" id="SM00248">
    <property type="entry name" value="ANK"/>
    <property type="match status" value="6"/>
</dbReference>
<accession>D3B5H3</accession>
<dbReference type="Proteomes" id="UP000001396">
    <property type="component" value="Unassembled WGS sequence"/>
</dbReference>
<comment type="caution">
    <text evidence="1">The sequence shown here is derived from an EMBL/GenBank/DDBJ whole genome shotgun (WGS) entry which is preliminary data.</text>
</comment>
<name>D3B5H3_HETP5</name>
<keyword evidence="2" id="KW-1185">Reference proteome</keyword>
<organism evidence="1 2">
    <name type="scientific">Heterostelium pallidum (strain ATCC 26659 / Pp 5 / PN500)</name>
    <name type="common">Cellular slime mold</name>
    <name type="synonym">Polysphondylium pallidum</name>
    <dbReference type="NCBI Taxonomy" id="670386"/>
    <lineage>
        <taxon>Eukaryota</taxon>
        <taxon>Amoebozoa</taxon>
        <taxon>Evosea</taxon>
        <taxon>Eumycetozoa</taxon>
        <taxon>Dictyostelia</taxon>
        <taxon>Acytosteliales</taxon>
        <taxon>Acytosteliaceae</taxon>
        <taxon>Heterostelium</taxon>
    </lineage>
</organism>
<dbReference type="InterPro" id="IPR036770">
    <property type="entry name" value="Ankyrin_rpt-contain_sf"/>
</dbReference>
<evidence type="ECO:0008006" key="3">
    <source>
        <dbReference type="Google" id="ProtNLM"/>
    </source>
</evidence>
<dbReference type="GeneID" id="31359398"/>
<dbReference type="OMA" id="NYSIAMA"/>
<dbReference type="InterPro" id="IPR052050">
    <property type="entry name" value="SecEffector_AnkRepeat"/>
</dbReference>
<dbReference type="RefSeq" id="XP_020435238.1">
    <property type="nucleotide sequence ID" value="XM_020574824.1"/>
</dbReference>
<sequence>MNKHIFILVFNNYILKRLIFRFISSINSLKAGRYRYKWSEVIIRPCVLIAHNYIDDLKLCLEQRSFENNYDRRGNSSIDSIPKIFKVAMKTKSDLQLIRYLADHYQDELVKQSVDQRSGYMSSSIAFININRIIANAAKFDRFDIIDYLLSRFASFSQWDWYSAMVKAPLSNNFELLKYFVIECNNNGGYDTKQMSNHKKTVLDNAALIGSIEMLEYVIDTRRQDLQQSTMFRYAIQGGRMNVFKYLLKKFKHRLAVERDHLLEVASAHNQFEMAKILMDHGVVANYSIAMANSIRNGNLTMLQWFHDHGDGFKSFLNTESMFYAVINGDFEMVRWIHCNTTIEPTTEMFDTAARLGYLKILRYFHANFPNTNCSYEAFDDAAANGHLDVLEFLNENSNVGCSIQAMNEASRNDRLDVIKWLHNNRSEGCSKKCMDYAARNSNLHIVKWLHQNRTEGCTTDSLDHAIFNEDLEMVKWFYQNRTEGSTYKVEEVIAQGNKELIQFILTKNK</sequence>
<dbReference type="InParanoid" id="D3B5H3"/>
<dbReference type="AlphaFoldDB" id="D3B5H3"/>
<evidence type="ECO:0000313" key="1">
    <source>
        <dbReference type="EMBL" id="EFA83121.1"/>
    </source>
</evidence>